<evidence type="ECO:0000313" key="3">
    <source>
        <dbReference type="EMBL" id="KAF1962973.1"/>
    </source>
</evidence>
<dbReference type="GO" id="GO:0005737">
    <property type="term" value="C:cytoplasm"/>
    <property type="evidence" value="ECO:0007669"/>
    <property type="project" value="TreeGrafter"/>
</dbReference>
<evidence type="ECO:0000256" key="1">
    <source>
        <dbReference type="ARBA" id="ARBA00006499"/>
    </source>
</evidence>
<dbReference type="PANTHER" id="PTHR10655:SF63">
    <property type="entry name" value="PHOSPHOLIPASE_CARBOXYLESTERASE_THIOESTERASE DOMAIN-CONTAINING PROTEIN"/>
    <property type="match status" value="1"/>
</dbReference>
<dbReference type="InterPro" id="IPR029058">
    <property type="entry name" value="AB_hydrolase_fold"/>
</dbReference>
<comment type="similarity">
    <text evidence="1">Belongs to the AB hydrolase superfamily. AB hydrolase 2 family.</text>
</comment>
<dbReference type="Gene3D" id="3.40.50.1820">
    <property type="entry name" value="alpha/beta hydrolase"/>
    <property type="match status" value="1"/>
</dbReference>
<dbReference type="GO" id="GO:0052689">
    <property type="term" value="F:carboxylic ester hydrolase activity"/>
    <property type="evidence" value="ECO:0007669"/>
    <property type="project" value="TreeGrafter"/>
</dbReference>
<dbReference type="EMBL" id="ML976978">
    <property type="protein sequence ID" value="KAF1962973.1"/>
    <property type="molecule type" value="Genomic_DNA"/>
</dbReference>
<proteinExistence type="inferred from homology"/>
<keyword evidence="4" id="KW-1185">Reference proteome</keyword>
<name>A0A6A5UCQ9_9PLEO</name>
<dbReference type="GO" id="GO:0008474">
    <property type="term" value="F:palmitoyl-(protein) hydrolase activity"/>
    <property type="evidence" value="ECO:0007669"/>
    <property type="project" value="TreeGrafter"/>
</dbReference>
<keyword evidence="3" id="KW-0378">Hydrolase</keyword>
<sequence length="294" mass="32560">MSYPPTHFVNPADNVEHTHTIILLHGRSSTAEEFATDLFALQSSEASGSLRSHFPAVRWVFPDAGLRWCTAFKENRSAWFDTFSLDRMNNRQDLQVSGLRDGIQLVQTIVEKEVVMLNGRADKVVLGGFSQGSAVALWSIFTGAVMTKGCLGGFLGLSAWMPFTTEAKEAVNHPEKSTDRRFQDLRNAFSDILGVESFGFVEMIEKYSGFPASLGHGTDDTVVSVKNTHDVSQVFSAIGASVEVGEYVGADREGHWIKPPEQVDHIIRFLECVLKTGKERRIMHEGIQSPEPRA</sequence>
<reference evidence="3" key="1">
    <citation type="journal article" date="2020" name="Stud. Mycol.">
        <title>101 Dothideomycetes genomes: a test case for predicting lifestyles and emergence of pathogens.</title>
        <authorList>
            <person name="Haridas S."/>
            <person name="Albert R."/>
            <person name="Binder M."/>
            <person name="Bloem J."/>
            <person name="Labutti K."/>
            <person name="Salamov A."/>
            <person name="Andreopoulos B."/>
            <person name="Baker S."/>
            <person name="Barry K."/>
            <person name="Bills G."/>
            <person name="Bluhm B."/>
            <person name="Cannon C."/>
            <person name="Castanera R."/>
            <person name="Culley D."/>
            <person name="Daum C."/>
            <person name="Ezra D."/>
            <person name="Gonzalez J."/>
            <person name="Henrissat B."/>
            <person name="Kuo A."/>
            <person name="Liang C."/>
            <person name="Lipzen A."/>
            <person name="Lutzoni F."/>
            <person name="Magnuson J."/>
            <person name="Mondo S."/>
            <person name="Nolan M."/>
            <person name="Ohm R."/>
            <person name="Pangilinan J."/>
            <person name="Park H.-J."/>
            <person name="Ramirez L."/>
            <person name="Alfaro M."/>
            <person name="Sun H."/>
            <person name="Tritt A."/>
            <person name="Yoshinaga Y."/>
            <person name="Zwiers L.-H."/>
            <person name="Turgeon B."/>
            <person name="Goodwin S."/>
            <person name="Spatafora J."/>
            <person name="Crous P."/>
            <person name="Grigoriev I."/>
        </authorList>
    </citation>
    <scope>NUCLEOTIDE SEQUENCE</scope>
    <source>
        <strain evidence="3">CBS 675.92</strain>
    </source>
</reference>
<dbReference type="PANTHER" id="PTHR10655">
    <property type="entry name" value="LYSOPHOSPHOLIPASE-RELATED"/>
    <property type="match status" value="1"/>
</dbReference>
<evidence type="ECO:0000259" key="2">
    <source>
        <dbReference type="Pfam" id="PF02230"/>
    </source>
</evidence>
<accession>A0A6A5UCQ9</accession>
<dbReference type="AlphaFoldDB" id="A0A6A5UCQ9"/>
<organism evidence="3 4">
    <name type="scientific">Byssothecium circinans</name>
    <dbReference type="NCBI Taxonomy" id="147558"/>
    <lineage>
        <taxon>Eukaryota</taxon>
        <taxon>Fungi</taxon>
        <taxon>Dikarya</taxon>
        <taxon>Ascomycota</taxon>
        <taxon>Pezizomycotina</taxon>
        <taxon>Dothideomycetes</taxon>
        <taxon>Pleosporomycetidae</taxon>
        <taxon>Pleosporales</taxon>
        <taxon>Massarineae</taxon>
        <taxon>Massarinaceae</taxon>
        <taxon>Byssothecium</taxon>
    </lineage>
</organism>
<dbReference type="InterPro" id="IPR050565">
    <property type="entry name" value="LYPA1-2/EST-like"/>
</dbReference>
<dbReference type="InterPro" id="IPR003140">
    <property type="entry name" value="PLipase/COase/thioEstase"/>
</dbReference>
<dbReference type="Proteomes" id="UP000800035">
    <property type="component" value="Unassembled WGS sequence"/>
</dbReference>
<protein>
    <submittedName>
        <fullName evidence="3">Alpha/beta-hydrolase</fullName>
    </submittedName>
</protein>
<gene>
    <name evidence="3" type="ORF">CC80DRAFT_487403</name>
</gene>
<dbReference type="SUPFAM" id="SSF53474">
    <property type="entry name" value="alpha/beta-Hydrolases"/>
    <property type="match status" value="1"/>
</dbReference>
<dbReference type="Pfam" id="PF02230">
    <property type="entry name" value="Abhydrolase_2"/>
    <property type="match status" value="1"/>
</dbReference>
<feature type="domain" description="Phospholipase/carboxylesterase/thioesterase" evidence="2">
    <location>
        <begin position="14"/>
        <end position="176"/>
    </location>
</feature>
<dbReference type="OrthoDB" id="2418081at2759"/>
<evidence type="ECO:0000313" key="4">
    <source>
        <dbReference type="Proteomes" id="UP000800035"/>
    </source>
</evidence>